<comment type="caution">
    <text evidence="1">The sequence shown here is derived from an EMBL/GenBank/DDBJ whole genome shotgun (WGS) entry which is preliminary data.</text>
</comment>
<name>A0ABU1AJG4_9BACT</name>
<keyword evidence="2" id="KW-1185">Reference proteome</keyword>
<accession>A0ABU1AJG4</accession>
<evidence type="ECO:0000313" key="1">
    <source>
        <dbReference type="EMBL" id="MDQ8193896.1"/>
    </source>
</evidence>
<sequence>MNHYTYQKALKNIWKDALATYETGNREPDSYFDAGTLTELASLGLNTMDVYDYVEDFINHGEPDFESFLMVCEARRDYFLTVQSGMPSRKTLDSSTLPAKKEEAVGIVWLPRIIPKAFAKLRGELPADTMYGCGGDRKFFKENKIHPAEFLRAAWAYEDNTSKLVDWVLARKSS</sequence>
<dbReference type="EMBL" id="JARXIC010000007">
    <property type="protein sequence ID" value="MDQ8193896.1"/>
    <property type="molecule type" value="Genomic_DNA"/>
</dbReference>
<organism evidence="1 2">
    <name type="scientific">Thalassobacterium sedimentorum</name>
    <dbReference type="NCBI Taxonomy" id="3041258"/>
    <lineage>
        <taxon>Bacteria</taxon>
        <taxon>Pseudomonadati</taxon>
        <taxon>Verrucomicrobiota</taxon>
        <taxon>Opitutia</taxon>
        <taxon>Puniceicoccales</taxon>
        <taxon>Coraliomargaritaceae</taxon>
        <taxon>Thalassobacterium</taxon>
    </lineage>
</organism>
<gene>
    <name evidence="1" type="ORF">QEH59_05640</name>
</gene>
<reference evidence="1 2" key="1">
    <citation type="submission" date="2023-04" db="EMBL/GenBank/DDBJ databases">
        <title>A novel bacteria isolated from coastal sediment.</title>
        <authorList>
            <person name="Liu X.-J."/>
            <person name="Du Z.-J."/>
        </authorList>
    </citation>
    <scope>NUCLEOTIDE SEQUENCE [LARGE SCALE GENOMIC DNA]</scope>
    <source>
        <strain evidence="1 2">SDUM461004</strain>
    </source>
</reference>
<dbReference type="Proteomes" id="UP001243717">
    <property type="component" value="Unassembled WGS sequence"/>
</dbReference>
<evidence type="ECO:0008006" key="3">
    <source>
        <dbReference type="Google" id="ProtNLM"/>
    </source>
</evidence>
<dbReference type="RefSeq" id="WP_308984383.1">
    <property type="nucleotide sequence ID" value="NZ_JARXIC010000007.1"/>
</dbReference>
<evidence type="ECO:0000313" key="2">
    <source>
        <dbReference type="Proteomes" id="UP001243717"/>
    </source>
</evidence>
<protein>
    <recommendedName>
        <fullName evidence="3">DUF5069 domain-containing protein</fullName>
    </recommendedName>
</protein>
<proteinExistence type="predicted"/>